<keyword evidence="6" id="KW-1185">Reference proteome</keyword>
<dbReference type="SUPFAM" id="SSF52540">
    <property type="entry name" value="P-loop containing nucleoside triphosphate hydrolases"/>
    <property type="match status" value="1"/>
</dbReference>
<dbReference type="InterPro" id="IPR056024">
    <property type="entry name" value="DUF7605"/>
</dbReference>
<accession>A0A9P8FMV5</accession>
<feature type="region of interest" description="Disordered" evidence="2">
    <location>
        <begin position="895"/>
        <end position="925"/>
    </location>
</feature>
<dbReference type="InterPro" id="IPR027417">
    <property type="entry name" value="P-loop_NTPase"/>
</dbReference>
<protein>
    <submittedName>
        <fullName evidence="5">Uncharacterized protein</fullName>
    </submittedName>
</protein>
<dbReference type="PANTHER" id="PTHR36681:SF3">
    <property type="entry name" value="NUCLEAR GTPASE, GERMINAL CENTER-ASSOCIATED, TANDEM DUPLICATE 3"/>
    <property type="match status" value="1"/>
</dbReference>
<name>A0A9P8FMV5_AURME</name>
<feature type="coiled-coil region" evidence="1">
    <location>
        <begin position="440"/>
        <end position="472"/>
    </location>
</feature>
<feature type="domain" description="Dynamin N-terminal" evidence="3">
    <location>
        <begin position="154"/>
        <end position="401"/>
    </location>
</feature>
<proteinExistence type="predicted"/>
<reference evidence="5" key="2">
    <citation type="submission" date="2021-08" db="EMBL/GenBank/DDBJ databases">
        <authorList>
            <person name="Gostincar C."/>
            <person name="Sun X."/>
            <person name="Song Z."/>
            <person name="Gunde-Cimerman N."/>
        </authorList>
    </citation>
    <scope>NUCLEOTIDE SEQUENCE</scope>
    <source>
        <strain evidence="5">EXF-9298</strain>
    </source>
</reference>
<feature type="compositionally biased region" description="Basic and acidic residues" evidence="2">
    <location>
        <begin position="904"/>
        <end position="925"/>
    </location>
</feature>
<evidence type="ECO:0000313" key="5">
    <source>
        <dbReference type="EMBL" id="KAG9977835.1"/>
    </source>
</evidence>
<dbReference type="AlphaFoldDB" id="A0A9P8FMV5"/>
<gene>
    <name evidence="5" type="ORF">KCU98_g9804</name>
</gene>
<reference evidence="5" key="1">
    <citation type="journal article" date="2021" name="J Fungi (Basel)">
        <title>Virulence traits and population genomics of the black yeast Aureobasidium melanogenum.</title>
        <authorList>
            <person name="Cernosa A."/>
            <person name="Sun X."/>
            <person name="Gostincar C."/>
            <person name="Fang C."/>
            <person name="Gunde-Cimerman N."/>
            <person name="Song Z."/>
        </authorList>
    </citation>
    <scope>NUCLEOTIDE SEQUENCE</scope>
    <source>
        <strain evidence="5">EXF-9298</strain>
    </source>
</reference>
<dbReference type="Pfam" id="PF24564">
    <property type="entry name" value="DUF7605"/>
    <property type="match status" value="1"/>
</dbReference>
<evidence type="ECO:0000256" key="2">
    <source>
        <dbReference type="SAM" id="MobiDB-lite"/>
    </source>
</evidence>
<dbReference type="Proteomes" id="UP000729357">
    <property type="component" value="Unassembled WGS sequence"/>
</dbReference>
<dbReference type="InterPro" id="IPR045063">
    <property type="entry name" value="Dynamin_N"/>
</dbReference>
<feature type="non-terminal residue" evidence="5">
    <location>
        <position position="1"/>
    </location>
</feature>
<feature type="compositionally biased region" description="Acidic residues" evidence="2">
    <location>
        <begin position="67"/>
        <end position="82"/>
    </location>
</feature>
<comment type="caution">
    <text evidence="5">The sequence shown here is derived from an EMBL/GenBank/DDBJ whole genome shotgun (WGS) entry which is preliminary data.</text>
</comment>
<dbReference type="Gene3D" id="3.40.50.300">
    <property type="entry name" value="P-loop containing nucleotide triphosphate hydrolases"/>
    <property type="match status" value="1"/>
</dbReference>
<dbReference type="PANTHER" id="PTHR36681">
    <property type="entry name" value="NUCLEAR GTPASE, GERMINAL CENTER-ASSOCIATED, TANDEM DUPLICATE 3"/>
    <property type="match status" value="1"/>
</dbReference>
<feature type="region of interest" description="Disordered" evidence="2">
    <location>
        <begin position="1"/>
        <end position="92"/>
    </location>
</feature>
<feature type="domain" description="DUF7605" evidence="4">
    <location>
        <begin position="638"/>
        <end position="799"/>
    </location>
</feature>
<evidence type="ECO:0000259" key="4">
    <source>
        <dbReference type="Pfam" id="PF24564"/>
    </source>
</evidence>
<evidence type="ECO:0000259" key="3">
    <source>
        <dbReference type="Pfam" id="PF00350"/>
    </source>
</evidence>
<dbReference type="Pfam" id="PF00350">
    <property type="entry name" value="Dynamin_N"/>
    <property type="match status" value="1"/>
</dbReference>
<sequence>MATRSESPDNQGVLQDLSGNRKRALGDEVAEGEVQSNKKRHTVPENTNIRDGDDISLDSDMERLFTETDDEEDTEVVDDEPEQGPVLWSEDQEGYPPCAIYHEDVKQHQARIVEFAFNIANQLSRISHKVGDMAKLYAEAIACQRFPEPKKIVIALVGDAGSGKSSLINSLLDIPHVSQEGNFGSACTCAITEFMSNFPEQTKKFAAKVVFLDATQRRKLLNAHLREYAHFHFEKDPDWTFDEKKEYRAQAQTAEGTFLDLFRGKPSFNNRTELKSYIRTAHENDSGEMISTQMEAWCNELIAAHASSQLVFIEADRAIRLRGALNPFLSSSNSSSREPCLWPLVFKVSIGIRGTRILQNLILADMPGLSDISRVRVKASKSYILSSDHLWIVAPIARCVSDTVVDSVLCEFGERFKGCLAIVGTKVDDPMTSTLFKHRYRKAAKRLDKIEKSLAEAEANGCQEEVERLTNVRLRFMVRTRNHEIAKDIYESKSEYFEKSEYGPVFFVSNERYMWLKGYKESGIKEAATQFSAELTGIPALREYALPIPAQEMWLTFMTYIQHTVVTFMKSLAIWAARTSADQGKKLRSIKERSMKASSNSSWVAVQRDAVLSLAVTMRNNLDEVAQKGYDYLHGTVRGWSWMTIRAVIAREGTFNSNAAGVGLVQWNEKLKQPTARHLMPEWDRLFLNERSCMAATEKKTTANLDALYHYLEEMMQLYNIPMEQFGDLIEAQKHGITRAVQISSDNLDKELKNTKLLTENDMRFGYFAQMMRPTYREASQIRGTGYKHKVVTMFEDLINQRTKDSPFVRMADYAANKVGHHAKIFSEDLHKTCNNIYDEVFNQFGGLMIESEDDNKDVEAVKTALGDYLPSVDAEMIDIINKLKAIEKNPNIGTTALSNRKVKKEEKQQDRKPEVKTEVKHEQL</sequence>
<feature type="compositionally biased region" description="Polar residues" evidence="2">
    <location>
        <begin position="1"/>
        <end position="13"/>
    </location>
</feature>
<evidence type="ECO:0000256" key="1">
    <source>
        <dbReference type="SAM" id="Coils"/>
    </source>
</evidence>
<evidence type="ECO:0000313" key="6">
    <source>
        <dbReference type="Proteomes" id="UP000729357"/>
    </source>
</evidence>
<organism evidence="5 6">
    <name type="scientific">Aureobasidium melanogenum</name>
    <name type="common">Aureobasidium pullulans var. melanogenum</name>
    <dbReference type="NCBI Taxonomy" id="46634"/>
    <lineage>
        <taxon>Eukaryota</taxon>
        <taxon>Fungi</taxon>
        <taxon>Dikarya</taxon>
        <taxon>Ascomycota</taxon>
        <taxon>Pezizomycotina</taxon>
        <taxon>Dothideomycetes</taxon>
        <taxon>Dothideomycetidae</taxon>
        <taxon>Dothideales</taxon>
        <taxon>Saccotheciaceae</taxon>
        <taxon>Aureobasidium</taxon>
    </lineage>
</organism>
<keyword evidence="1" id="KW-0175">Coiled coil</keyword>
<dbReference type="EMBL" id="JAHFXS010001383">
    <property type="protein sequence ID" value="KAG9977835.1"/>
    <property type="molecule type" value="Genomic_DNA"/>
</dbReference>